<proteinExistence type="predicted"/>
<gene>
    <name evidence="1" type="ORF">G1C95_1452</name>
</gene>
<keyword evidence="2" id="KW-1185">Reference proteome</keyword>
<evidence type="ECO:0000313" key="1">
    <source>
        <dbReference type="EMBL" id="NMM94265.1"/>
    </source>
</evidence>
<organism evidence="1 2">
    <name type="scientific">Bifidobacterium oedipodis</name>
    <dbReference type="NCBI Taxonomy" id="2675322"/>
    <lineage>
        <taxon>Bacteria</taxon>
        <taxon>Bacillati</taxon>
        <taxon>Actinomycetota</taxon>
        <taxon>Actinomycetes</taxon>
        <taxon>Bifidobacteriales</taxon>
        <taxon>Bifidobacteriaceae</taxon>
        <taxon>Bifidobacterium</taxon>
    </lineage>
</organism>
<comment type="caution">
    <text evidence="1">The sequence shown here is derived from an EMBL/GenBank/DDBJ whole genome shotgun (WGS) entry which is preliminary data.</text>
</comment>
<reference evidence="1 2" key="1">
    <citation type="submission" date="2020-02" db="EMBL/GenBank/DDBJ databases">
        <title>Characterization of phylogenetic diversity of novel bifidobacterial species isolated in Czech ZOOs.</title>
        <authorList>
            <person name="Lugli G.A."/>
            <person name="Vera N.B."/>
            <person name="Ventura M."/>
        </authorList>
    </citation>
    <scope>NUCLEOTIDE SEQUENCE [LARGE SCALE GENOMIC DNA]</scope>
    <source>
        <strain evidence="1 2">DSM 109957</strain>
    </source>
</reference>
<dbReference type="EMBL" id="JAAIII010000004">
    <property type="protein sequence ID" value="NMM94265.1"/>
    <property type="molecule type" value="Genomic_DNA"/>
</dbReference>
<dbReference type="Proteomes" id="UP000532194">
    <property type="component" value="Unassembled WGS sequence"/>
</dbReference>
<name>A0A7Y0EPX6_9BIFI</name>
<accession>A0A7Y0EPX6</accession>
<evidence type="ECO:0000313" key="2">
    <source>
        <dbReference type="Proteomes" id="UP000532194"/>
    </source>
</evidence>
<dbReference type="AlphaFoldDB" id="A0A7Y0EPX6"/>
<sequence>MASGKKGGLMKGAATAIAGAVVPAVVDAAVRPETWSKAAAFVEQQHIADKLSHAASKLPLPKRATPAQVIESQLESVERLISTHSAELSNDAPIEDWQREVSKIRAALELFGKDSGKDRKSKLKRLQERTQKLYNSAFDAALE</sequence>
<protein>
    <submittedName>
        <fullName evidence="1">Uncharacterized protein</fullName>
    </submittedName>
</protein>